<proteinExistence type="inferred from homology"/>
<feature type="transmembrane region" description="Helical" evidence="7">
    <location>
        <begin position="47"/>
        <end position="69"/>
    </location>
</feature>
<evidence type="ECO:0000259" key="8">
    <source>
        <dbReference type="Pfam" id="PF01757"/>
    </source>
</evidence>
<comment type="subcellular location">
    <subcellularLocation>
        <location evidence="1">Cell membrane</location>
        <topology evidence="1">Multi-pass membrane protein</topology>
    </subcellularLocation>
</comment>
<feature type="transmembrane region" description="Helical" evidence="7">
    <location>
        <begin position="81"/>
        <end position="101"/>
    </location>
</feature>
<feature type="transmembrane region" description="Helical" evidence="7">
    <location>
        <begin position="219"/>
        <end position="237"/>
    </location>
</feature>
<keyword evidence="4 7" id="KW-0812">Transmembrane</keyword>
<keyword evidence="6 7" id="KW-0472">Membrane</keyword>
<keyword evidence="9" id="KW-0808">Transferase</keyword>
<accession>A0AAX0B4T2</accession>
<protein>
    <submittedName>
        <fullName evidence="9">Membrane-bound acyltransferase YfiQ involved in biofilm formation</fullName>
    </submittedName>
</protein>
<dbReference type="PANTHER" id="PTHR40074">
    <property type="entry name" value="O-ACETYLTRANSFERASE WECH"/>
    <property type="match status" value="1"/>
</dbReference>
<feature type="domain" description="Acyltransferase 3" evidence="8">
    <location>
        <begin position="7"/>
        <end position="337"/>
    </location>
</feature>
<dbReference type="AlphaFoldDB" id="A0AAX0B4T2"/>
<comment type="similarity">
    <text evidence="2">Belongs to the acyltransferase 3 family.</text>
</comment>
<evidence type="ECO:0000256" key="1">
    <source>
        <dbReference type="ARBA" id="ARBA00004651"/>
    </source>
</evidence>
<dbReference type="EMBL" id="JABSWW010000001">
    <property type="protein sequence ID" value="NRT90166.1"/>
    <property type="molecule type" value="Genomic_DNA"/>
</dbReference>
<dbReference type="RefSeq" id="WP_173711479.1">
    <property type="nucleotide sequence ID" value="NZ_CP107022.1"/>
</dbReference>
<name>A0AAX0B4T2_CLOBE</name>
<evidence type="ECO:0000256" key="5">
    <source>
        <dbReference type="ARBA" id="ARBA00022989"/>
    </source>
</evidence>
<comment type="caution">
    <text evidence="9">The sequence shown here is derived from an EMBL/GenBank/DDBJ whole genome shotgun (WGS) entry which is preliminary data.</text>
</comment>
<dbReference type="InterPro" id="IPR002656">
    <property type="entry name" value="Acyl_transf_3_dom"/>
</dbReference>
<evidence type="ECO:0000256" key="4">
    <source>
        <dbReference type="ARBA" id="ARBA00022692"/>
    </source>
</evidence>
<feature type="transmembrane region" description="Helical" evidence="7">
    <location>
        <begin position="154"/>
        <end position="174"/>
    </location>
</feature>
<reference evidence="9" key="1">
    <citation type="submission" date="2020-05" db="EMBL/GenBank/DDBJ databases">
        <authorList>
            <person name="Brown S."/>
            <person name="Huntemann M."/>
            <person name="Clum A."/>
            <person name="Spunde A."/>
            <person name="Palaniappan K."/>
            <person name="Ritter S."/>
            <person name="Mikhailova N."/>
            <person name="Chen I.-M."/>
            <person name="Stamatis D."/>
            <person name="Reddy T."/>
            <person name="O'Malley R."/>
            <person name="Daum C."/>
            <person name="Shapiro N."/>
            <person name="Ivanova N."/>
            <person name="Kyrpides N."/>
            <person name="Woyke T."/>
        </authorList>
    </citation>
    <scope>NUCLEOTIDE SEQUENCE</scope>
    <source>
        <strain evidence="9">DJ080</strain>
    </source>
</reference>
<dbReference type="Proteomes" id="UP001193748">
    <property type="component" value="Unassembled WGS sequence"/>
</dbReference>
<evidence type="ECO:0000256" key="6">
    <source>
        <dbReference type="ARBA" id="ARBA00023136"/>
    </source>
</evidence>
<keyword evidence="9" id="KW-0012">Acyltransferase</keyword>
<evidence type="ECO:0000313" key="10">
    <source>
        <dbReference type="Proteomes" id="UP001193748"/>
    </source>
</evidence>
<feature type="transmembrane region" description="Helical" evidence="7">
    <location>
        <begin position="12"/>
        <end position="35"/>
    </location>
</feature>
<evidence type="ECO:0000256" key="7">
    <source>
        <dbReference type="SAM" id="Phobius"/>
    </source>
</evidence>
<dbReference type="Pfam" id="PF01757">
    <property type="entry name" value="Acyl_transf_3"/>
    <property type="match status" value="1"/>
</dbReference>
<keyword evidence="3" id="KW-1003">Cell membrane</keyword>
<feature type="transmembrane region" description="Helical" evidence="7">
    <location>
        <begin position="289"/>
        <end position="308"/>
    </location>
</feature>
<dbReference type="GO" id="GO:0016413">
    <property type="term" value="F:O-acetyltransferase activity"/>
    <property type="evidence" value="ECO:0007669"/>
    <property type="project" value="TreeGrafter"/>
</dbReference>
<dbReference type="GO" id="GO:0005886">
    <property type="term" value="C:plasma membrane"/>
    <property type="evidence" value="ECO:0007669"/>
    <property type="project" value="UniProtKB-SubCell"/>
</dbReference>
<feature type="transmembrane region" description="Helical" evidence="7">
    <location>
        <begin position="257"/>
        <end position="277"/>
    </location>
</feature>
<feature type="transmembrane region" description="Helical" evidence="7">
    <location>
        <begin position="121"/>
        <end position="142"/>
    </location>
</feature>
<organism evidence="9 10">
    <name type="scientific">Clostridium beijerinckii</name>
    <name type="common">Clostridium MP</name>
    <dbReference type="NCBI Taxonomy" id="1520"/>
    <lineage>
        <taxon>Bacteria</taxon>
        <taxon>Bacillati</taxon>
        <taxon>Bacillota</taxon>
        <taxon>Clostridia</taxon>
        <taxon>Eubacteriales</taxon>
        <taxon>Clostridiaceae</taxon>
        <taxon>Clostridium</taxon>
    </lineage>
</organism>
<evidence type="ECO:0000256" key="2">
    <source>
        <dbReference type="ARBA" id="ARBA00007400"/>
    </source>
</evidence>
<dbReference type="PANTHER" id="PTHR40074:SF2">
    <property type="entry name" value="O-ACETYLTRANSFERASE WECH"/>
    <property type="match status" value="1"/>
</dbReference>
<evidence type="ECO:0000256" key="3">
    <source>
        <dbReference type="ARBA" id="ARBA00022475"/>
    </source>
</evidence>
<reference evidence="9" key="2">
    <citation type="journal article" date="2022" name="Nat. Biotechnol.">
        <title>Carbon-negative production of acetone and isopropanol by gas fermentation at industrial pilot scale.</title>
        <authorList>
            <person name="Liew F.E."/>
            <person name="Nogle R."/>
            <person name="Abdalla T."/>
            <person name="Rasor B.J."/>
            <person name="Canter C."/>
            <person name="Jensen R.O."/>
            <person name="Wang L."/>
            <person name="Strutz J."/>
            <person name="Chirania P."/>
            <person name="De Tissera S."/>
            <person name="Mueller A.P."/>
            <person name="Ruan Z."/>
            <person name="Gao A."/>
            <person name="Tran L."/>
            <person name="Engle N.L."/>
            <person name="Bromley J.C."/>
            <person name="Daniell J."/>
            <person name="Conrado R."/>
            <person name="Tschaplinski T.J."/>
            <person name="Giannone R.J."/>
            <person name="Hettich R.L."/>
            <person name="Karim A.S."/>
            <person name="Simpson S.D."/>
            <person name="Brown S.D."/>
            <person name="Leang C."/>
            <person name="Jewett M.C."/>
            <person name="Kopke M."/>
        </authorList>
    </citation>
    <scope>NUCLEOTIDE SEQUENCE</scope>
    <source>
        <strain evidence="9">DJ080</strain>
    </source>
</reference>
<keyword evidence="5 7" id="KW-1133">Transmembrane helix</keyword>
<dbReference type="GO" id="GO:0009246">
    <property type="term" value="P:enterobacterial common antigen biosynthetic process"/>
    <property type="evidence" value="ECO:0007669"/>
    <property type="project" value="TreeGrafter"/>
</dbReference>
<gene>
    <name evidence="9" type="ORF">B0H41_003845</name>
</gene>
<evidence type="ECO:0000313" key="9">
    <source>
        <dbReference type="EMBL" id="NRT90166.1"/>
    </source>
</evidence>
<feature type="transmembrane region" description="Helical" evidence="7">
    <location>
        <begin position="320"/>
        <end position="337"/>
    </location>
</feature>
<sequence length="343" mass="40423">MGKRHIAAFDYLRIFFCFAVVAWHTNMLGVTNMLYKTGSVNISFIDVMYYNVLLLAVPVFMQIALYLYLKNRLEKPKYFLSRIKYLFVVYIFWTILSTIILQDGGFKISYFKDWKYILTGAHTQIYFIFSLIIMTIIVEIMIKLQQLLSNRKFIALQIILLGINLAVFLFRLPIEQYVLNNEYSYLLFSFWAPTNFLPYTFLTFIAVDLQKKNKINFNLKIMCPILIVIVSVIYLEWRNLVSPINVHFEIFLMPTYGRISVILSTFIILLVAISNEIRFNSIVKKISDLTFSIFLVHYTIMLKLQVVWPGMYDRVKTSNFMIFLAVMSISLTIAYIFNKFKIL</sequence>
<feature type="transmembrane region" description="Helical" evidence="7">
    <location>
        <begin position="186"/>
        <end position="207"/>
    </location>
</feature>